<dbReference type="EMBL" id="BAAFRS010000255">
    <property type="protein sequence ID" value="GAB1225556.1"/>
    <property type="molecule type" value="Genomic_DNA"/>
</dbReference>
<keyword evidence="3" id="KW-1185">Reference proteome</keyword>
<name>A0ABQ0DRT0_9EUKA</name>
<dbReference type="PANTHER" id="PTHR12897:SF4">
    <property type="entry name" value="REGULATOR OF MON1-CCZ1 COMPLEX"/>
    <property type="match status" value="1"/>
</dbReference>
<accession>A0ABQ0DRT0</accession>
<comment type="caution">
    <text evidence="2">The sequence shown here is derived from an EMBL/GenBank/DDBJ whole genome shotgun (WGS) entry which is preliminary data.</text>
</comment>
<proteinExistence type="predicted"/>
<organism evidence="2 3">
    <name type="scientific">Entamoeba nuttalli</name>
    <dbReference type="NCBI Taxonomy" id="412467"/>
    <lineage>
        <taxon>Eukaryota</taxon>
        <taxon>Amoebozoa</taxon>
        <taxon>Evosea</taxon>
        <taxon>Archamoebae</taxon>
        <taxon>Mastigamoebida</taxon>
        <taxon>Entamoebidae</taxon>
        <taxon>Entamoeba</taxon>
    </lineage>
</organism>
<gene>
    <name evidence="2" type="ORF">ENUP19_0255G0023</name>
</gene>
<dbReference type="Pfam" id="PF07035">
    <property type="entry name" value="RMC1_C"/>
    <property type="match status" value="1"/>
</dbReference>
<evidence type="ECO:0000313" key="3">
    <source>
        <dbReference type="Proteomes" id="UP001628156"/>
    </source>
</evidence>
<sequence>MNNIIIHQEIDVPINNFLIQSDGKGGVYFHDKETHELYQYNPKSQKVISVEHQFVGAILFTLSTKKQAFITKKQTRNILIKSNESKTPSLIKVNDDSQILYFVNDKKLMIVGLKSTILMSLNTFIPLYTYKYLRPWKLVHYKNIVVILYNDLNKIRGIVLECIGDTISVISEIDVNSPSQQKVLLPTTQLIVIMETPYLAIHFNVGPIYLFNLNNPQELVNRYESPNGKIIIMSIDDTLVVFDGKKAFIHNIITSNTITHLALKQEPIEKVKRKEQDKELLFTISNLPPKCPIHVIDYQINIHSTLLSYNSLLIDQFNSKCTTFHFNYQTLNQQIQLFPDECSRLLFFIEHHAFDVCKTLLEEYGKKKISLWIVCELFRIVVSSNLQEFDLQTAVQSLIKSVDDSSYIVDIYLEAIRASAQTNEGVISDSLQADFIQKLNGLNKFNTITEFIQHHIINDSTLVALMLCKSSDETIEKYGLDMLKRIGDYKTLIDCLICKGRVVEAVRFAEHKKLQLDKTMIWEALAKNKNEPIQYQLQWFFLDHQ</sequence>
<protein>
    <recommendedName>
        <fullName evidence="1">Mic1 domain-containing protein</fullName>
    </recommendedName>
</protein>
<feature type="domain" description="Mic1" evidence="1">
    <location>
        <begin position="388"/>
        <end position="541"/>
    </location>
</feature>
<dbReference type="Proteomes" id="UP001628156">
    <property type="component" value="Unassembled WGS sequence"/>
</dbReference>
<dbReference type="InterPro" id="IPR040371">
    <property type="entry name" value="RMC1"/>
</dbReference>
<dbReference type="PANTHER" id="PTHR12897">
    <property type="entry name" value="COLON CANCER-ASSOCIATED PROTEIN MIC1"/>
    <property type="match status" value="1"/>
</dbReference>
<dbReference type="InterPro" id="IPR009755">
    <property type="entry name" value="RMC1_C"/>
</dbReference>
<evidence type="ECO:0000313" key="2">
    <source>
        <dbReference type="EMBL" id="GAB1225556.1"/>
    </source>
</evidence>
<reference evidence="2 3" key="1">
    <citation type="journal article" date="2019" name="PLoS Negl. Trop. Dis.">
        <title>Whole genome sequencing of Entamoeba nuttalli reveals mammalian host-related molecular signatures and a novel octapeptide-repeat surface protein.</title>
        <authorList>
            <person name="Tanaka M."/>
            <person name="Makiuchi T."/>
            <person name="Komiyama T."/>
            <person name="Shiina T."/>
            <person name="Osaki K."/>
            <person name="Tachibana H."/>
        </authorList>
    </citation>
    <scope>NUCLEOTIDE SEQUENCE [LARGE SCALE GENOMIC DNA]</scope>
    <source>
        <strain evidence="2 3">P19-061405</strain>
    </source>
</reference>
<evidence type="ECO:0000259" key="1">
    <source>
        <dbReference type="Pfam" id="PF07035"/>
    </source>
</evidence>